<reference evidence="1 2" key="1">
    <citation type="submission" date="2021-06" db="EMBL/GenBank/DDBJ databases">
        <title>Caerostris extrusa draft genome.</title>
        <authorList>
            <person name="Kono N."/>
            <person name="Arakawa K."/>
        </authorList>
    </citation>
    <scope>NUCLEOTIDE SEQUENCE [LARGE SCALE GENOMIC DNA]</scope>
</reference>
<evidence type="ECO:0000313" key="1">
    <source>
        <dbReference type="EMBL" id="GIY89499.1"/>
    </source>
</evidence>
<evidence type="ECO:0000313" key="2">
    <source>
        <dbReference type="Proteomes" id="UP001054945"/>
    </source>
</evidence>
<organism evidence="1 2">
    <name type="scientific">Caerostris extrusa</name>
    <name type="common">Bark spider</name>
    <name type="synonym">Caerostris bankana</name>
    <dbReference type="NCBI Taxonomy" id="172846"/>
    <lineage>
        <taxon>Eukaryota</taxon>
        <taxon>Metazoa</taxon>
        <taxon>Ecdysozoa</taxon>
        <taxon>Arthropoda</taxon>
        <taxon>Chelicerata</taxon>
        <taxon>Arachnida</taxon>
        <taxon>Araneae</taxon>
        <taxon>Araneomorphae</taxon>
        <taxon>Entelegynae</taxon>
        <taxon>Araneoidea</taxon>
        <taxon>Araneidae</taxon>
        <taxon>Caerostris</taxon>
    </lineage>
</organism>
<comment type="caution">
    <text evidence="1">The sequence shown here is derived from an EMBL/GenBank/DDBJ whole genome shotgun (WGS) entry which is preliminary data.</text>
</comment>
<dbReference type="EMBL" id="BPLR01017216">
    <property type="protein sequence ID" value="GIY89499.1"/>
    <property type="molecule type" value="Genomic_DNA"/>
</dbReference>
<dbReference type="AlphaFoldDB" id="A0AAV4X4M9"/>
<name>A0AAV4X4M9_CAEEX</name>
<proteinExistence type="predicted"/>
<gene>
    <name evidence="1" type="ORF">CEXT_35581</name>
</gene>
<accession>A0AAV4X4M9</accession>
<keyword evidence="2" id="KW-1185">Reference proteome</keyword>
<sequence>MLRNADLRDQLALGQQKSIKFTLATVGKRIWHRLMSEITWKSAPNMIKKDEGEGEAIPVRRGTLSENKYLNESP</sequence>
<dbReference type="Proteomes" id="UP001054945">
    <property type="component" value="Unassembled WGS sequence"/>
</dbReference>
<protein>
    <submittedName>
        <fullName evidence="1">Uncharacterized protein</fullName>
    </submittedName>
</protein>